<dbReference type="InterPro" id="IPR050090">
    <property type="entry name" value="Tyrosine_recombinase_XerCD"/>
</dbReference>
<proteinExistence type="inferred from homology"/>
<accession>A0ABS4RR35</accession>
<evidence type="ECO:0000256" key="1">
    <source>
        <dbReference type="ARBA" id="ARBA00008857"/>
    </source>
</evidence>
<evidence type="ECO:0000259" key="4">
    <source>
        <dbReference type="PROSITE" id="PS51898"/>
    </source>
</evidence>
<keyword evidence="3" id="KW-0233">DNA recombination</keyword>
<dbReference type="PROSITE" id="PS51898">
    <property type="entry name" value="TYR_RECOMBINASE"/>
    <property type="match status" value="1"/>
</dbReference>
<feature type="domain" description="Tyr recombinase" evidence="4">
    <location>
        <begin position="188"/>
        <end position="395"/>
    </location>
</feature>
<dbReference type="InterPro" id="IPR002104">
    <property type="entry name" value="Integrase_catalytic"/>
</dbReference>
<dbReference type="InterPro" id="IPR010998">
    <property type="entry name" value="Integrase_recombinase_N"/>
</dbReference>
<keyword evidence="6" id="KW-1185">Reference proteome</keyword>
<comment type="similarity">
    <text evidence="1">Belongs to the 'phage' integrase family.</text>
</comment>
<keyword evidence="2" id="KW-0238">DNA-binding</keyword>
<protein>
    <submittedName>
        <fullName evidence="5">Integrase</fullName>
    </submittedName>
</protein>
<dbReference type="InterPro" id="IPR011010">
    <property type="entry name" value="DNA_brk_join_enz"/>
</dbReference>
<comment type="caution">
    <text evidence="5">The sequence shown here is derived from an EMBL/GenBank/DDBJ whole genome shotgun (WGS) entry which is preliminary data.</text>
</comment>
<dbReference type="SUPFAM" id="SSF56349">
    <property type="entry name" value="DNA breaking-rejoining enzymes"/>
    <property type="match status" value="1"/>
</dbReference>
<dbReference type="Proteomes" id="UP000810207">
    <property type="component" value="Unassembled WGS sequence"/>
</dbReference>
<evidence type="ECO:0000256" key="3">
    <source>
        <dbReference type="ARBA" id="ARBA00023172"/>
    </source>
</evidence>
<name>A0ABS4RR35_PAEXY</name>
<dbReference type="Gene3D" id="1.10.150.130">
    <property type="match status" value="1"/>
</dbReference>
<dbReference type="EMBL" id="JAGIKV010000006">
    <property type="protein sequence ID" value="MBP2245341.1"/>
    <property type="molecule type" value="Genomic_DNA"/>
</dbReference>
<dbReference type="RefSeq" id="WP_211082144.1">
    <property type="nucleotide sequence ID" value="NZ_CBCSLC010000003.1"/>
</dbReference>
<dbReference type="Gene3D" id="1.10.443.10">
    <property type="entry name" value="Intergrase catalytic core"/>
    <property type="match status" value="1"/>
</dbReference>
<dbReference type="Pfam" id="PF00589">
    <property type="entry name" value="Phage_integrase"/>
    <property type="match status" value="1"/>
</dbReference>
<dbReference type="InterPro" id="IPR013762">
    <property type="entry name" value="Integrase-like_cat_sf"/>
</dbReference>
<evidence type="ECO:0000313" key="6">
    <source>
        <dbReference type="Proteomes" id="UP000810207"/>
    </source>
</evidence>
<sequence>MKGSFYKRGSTWSYIVDVGIDPETGKRKQKSKGGFKTKKLAQAHAADFLSESNKGEYIASVKMTFEELADQWLEAYSRLGKPKKQGTILVRTKEKKILMPFFRKMCTMDITSEDYQNALYKLELGQTDDEGNIIKKGLAYNTISGIHATASMIFKYGVRIGSVKKNPTLDVYVPRETKTVSDLEAHTYLPAYFEKDELLLFLDTVREYGLENDYETFMTLAYTGLRVGELCALKETDLDFTENKIRISKTVYNATNNYKMYTLVTPKTASSFREIDTDPDIMNILKDLLTLAQIEKKKRPNSYHDEGFLFAMPGAYAGYPLIPAKVRKRMTRILRLAGLNENLSPHSLRHTHASLLAEAGVGLEQIMQRLGHANDDITKRIYLHITKPKRKEAVQKFGDLMNSTTESDLKNVNKMLASEDDEQ</sequence>
<dbReference type="InterPro" id="IPR028259">
    <property type="entry name" value="AP2-like_int_N"/>
</dbReference>
<dbReference type="PANTHER" id="PTHR30349:SF64">
    <property type="entry name" value="PROPHAGE INTEGRASE INTD-RELATED"/>
    <property type="match status" value="1"/>
</dbReference>
<gene>
    <name evidence="5" type="ORF">J2Z28_001959</name>
</gene>
<dbReference type="Pfam" id="PF14657">
    <property type="entry name" value="Arm-DNA-bind_4"/>
    <property type="match status" value="1"/>
</dbReference>
<evidence type="ECO:0000256" key="2">
    <source>
        <dbReference type="ARBA" id="ARBA00023125"/>
    </source>
</evidence>
<dbReference type="CDD" id="cd01189">
    <property type="entry name" value="INT_ICEBs1_C_like"/>
    <property type="match status" value="1"/>
</dbReference>
<organism evidence="5 6">
    <name type="scientific">Paenibacillus xylanexedens</name>
    <dbReference type="NCBI Taxonomy" id="528191"/>
    <lineage>
        <taxon>Bacteria</taxon>
        <taxon>Bacillati</taxon>
        <taxon>Bacillota</taxon>
        <taxon>Bacilli</taxon>
        <taxon>Bacillales</taxon>
        <taxon>Paenibacillaceae</taxon>
        <taxon>Paenibacillus</taxon>
    </lineage>
</organism>
<evidence type="ECO:0000313" key="5">
    <source>
        <dbReference type="EMBL" id="MBP2245341.1"/>
    </source>
</evidence>
<reference evidence="5 6" key="1">
    <citation type="submission" date="2021-03" db="EMBL/GenBank/DDBJ databases">
        <title>Genomic Encyclopedia of Type Strains, Phase IV (KMG-IV): sequencing the most valuable type-strain genomes for metagenomic binning, comparative biology and taxonomic classification.</title>
        <authorList>
            <person name="Goeker M."/>
        </authorList>
    </citation>
    <scope>NUCLEOTIDE SEQUENCE [LARGE SCALE GENOMIC DNA]</scope>
    <source>
        <strain evidence="5 6">DSM 21292</strain>
    </source>
</reference>
<dbReference type="PANTHER" id="PTHR30349">
    <property type="entry name" value="PHAGE INTEGRASE-RELATED"/>
    <property type="match status" value="1"/>
</dbReference>